<dbReference type="RefSeq" id="WP_226752229.1">
    <property type="nucleotide sequence ID" value="NZ_JAEINI020000015.1"/>
</dbReference>
<reference evidence="2 3" key="1">
    <citation type="submission" date="2021-10" db="EMBL/GenBank/DDBJ databases">
        <title>Alishewanella koreense sp. nov. isolated from seawater of southwestern coast in South Korea and the proposal for the reclassification of Rheinheimera perlucida and Rheinheimera tuosuensis as Arsukibacterium perlucida and Arsukibacterium tuosuensis.</title>
        <authorList>
            <person name="Kim K.H."/>
            <person name="Ruan W."/>
            <person name="Kim K.R."/>
            <person name="Baek J.H."/>
            <person name="Jeon C.O."/>
        </authorList>
    </citation>
    <scope>NUCLEOTIDE SEQUENCE [LARGE SCALE GENOMIC DNA]</scope>
    <source>
        <strain evidence="2 3">16-MA</strain>
    </source>
</reference>
<dbReference type="EMBL" id="JAEINI020000015">
    <property type="protein sequence ID" value="MCB5228167.1"/>
    <property type="molecule type" value="Genomic_DNA"/>
</dbReference>
<sequence length="142" mass="16156">MKLSKLLVPLLFMIPMTQAVEVGSAPTASASFHQARATLATFLNHMTFSAEEKHWFEQSAESLEKVIYFNGTDREAALALLVELEMNTTCFLQVTDQNQFNRHMGTLYLLVADNDIKKQKLKQFHEFLQIPGIRPADNKHCN</sequence>
<evidence type="ECO:0000256" key="1">
    <source>
        <dbReference type="SAM" id="SignalP"/>
    </source>
</evidence>
<protein>
    <submittedName>
        <fullName evidence="2">Uncharacterized protein</fullName>
    </submittedName>
</protein>
<evidence type="ECO:0000313" key="3">
    <source>
        <dbReference type="Proteomes" id="UP000633814"/>
    </source>
</evidence>
<dbReference type="Proteomes" id="UP000633814">
    <property type="component" value="Unassembled WGS sequence"/>
</dbReference>
<accession>A0ABS8C741</accession>
<organism evidence="2 3">
    <name type="scientific">Alishewanella maricola</name>
    <dbReference type="NCBI Taxonomy" id="2795740"/>
    <lineage>
        <taxon>Bacteria</taxon>
        <taxon>Pseudomonadati</taxon>
        <taxon>Pseudomonadota</taxon>
        <taxon>Gammaproteobacteria</taxon>
        <taxon>Alteromonadales</taxon>
        <taxon>Alteromonadaceae</taxon>
        <taxon>Alishewanella</taxon>
    </lineage>
</organism>
<feature type="signal peptide" evidence="1">
    <location>
        <begin position="1"/>
        <end position="19"/>
    </location>
</feature>
<evidence type="ECO:0000313" key="2">
    <source>
        <dbReference type="EMBL" id="MCB5228167.1"/>
    </source>
</evidence>
<gene>
    <name evidence="2" type="ORF">JAO78_015260</name>
</gene>
<name>A0ABS8C741_9ALTE</name>
<feature type="chain" id="PRO_5045837312" evidence="1">
    <location>
        <begin position="20"/>
        <end position="142"/>
    </location>
</feature>
<comment type="caution">
    <text evidence="2">The sequence shown here is derived from an EMBL/GenBank/DDBJ whole genome shotgun (WGS) entry which is preliminary data.</text>
</comment>
<keyword evidence="1" id="KW-0732">Signal</keyword>
<proteinExistence type="predicted"/>
<keyword evidence="3" id="KW-1185">Reference proteome</keyword>